<dbReference type="AlphaFoldDB" id="A0A813IUM0"/>
<evidence type="ECO:0000256" key="1">
    <source>
        <dbReference type="ARBA" id="ARBA00022723"/>
    </source>
</evidence>
<dbReference type="Proteomes" id="UP000626109">
    <property type="component" value="Unassembled WGS sequence"/>
</dbReference>
<evidence type="ECO:0008006" key="5">
    <source>
        <dbReference type="Google" id="ProtNLM"/>
    </source>
</evidence>
<comment type="caution">
    <text evidence="3">The sequence shown here is derived from an EMBL/GenBank/DDBJ whole genome shotgun (WGS) entry which is preliminary data.</text>
</comment>
<organism evidence="3 4">
    <name type="scientific">Polarella glacialis</name>
    <name type="common">Dinoflagellate</name>
    <dbReference type="NCBI Taxonomy" id="89957"/>
    <lineage>
        <taxon>Eukaryota</taxon>
        <taxon>Sar</taxon>
        <taxon>Alveolata</taxon>
        <taxon>Dinophyceae</taxon>
        <taxon>Suessiales</taxon>
        <taxon>Suessiaceae</taxon>
        <taxon>Polarella</taxon>
    </lineage>
</organism>
<keyword evidence="1" id="KW-0479">Metal-binding</keyword>
<evidence type="ECO:0000313" key="3">
    <source>
        <dbReference type="EMBL" id="CAE8657793.1"/>
    </source>
</evidence>
<dbReference type="GO" id="GO:0005783">
    <property type="term" value="C:endoplasmic reticulum"/>
    <property type="evidence" value="ECO:0007669"/>
    <property type="project" value="TreeGrafter"/>
</dbReference>
<evidence type="ECO:0000313" key="4">
    <source>
        <dbReference type="Proteomes" id="UP000626109"/>
    </source>
</evidence>
<dbReference type="GO" id="GO:0004656">
    <property type="term" value="F:procollagen-proline 4-dioxygenase activity"/>
    <property type="evidence" value="ECO:0007669"/>
    <property type="project" value="TreeGrafter"/>
</dbReference>
<evidence type="ECO:0000256" key="2">
    <source>
        <dbReference type="ARBA" id="ARBA00023004"/>
    </source>
</evidence>
<dbReference type="PANTHER" id="PTHR10869">
    <property type="entry name" value="PROLYL 4-HYDROXYLASE ALPHA SUBUNIT"/>
    <property type="match status" value="1"/>
</dbReference>
<accession>A0A813IUM0</accession>
<dbReference type="InterPro" id="IPR045054">
    <property type="entry name" value="P4HA-like"/>
</dbReference>
<gene>
    <name evidence="3" type="ORF">PGLA2088_LOCUS13039</name>
</gene>
<protein>
    <recommendedName>
        <fullName evidence="5">Prolyl 4-hydroxylase alpha subunit domain-containing protein</fullName>
    </recommendedName>
</protein>
<keyword evidence="2" id="KW-0408">Iron</keyword>
<dbReference type="GO" id="GO:0046872">
    <property type="term" value="F:metal ion binding"/>
    <property type="evidence" value="ECO:0007669"/>
    <property type="project" value="UniProtKB-KW"/>
</dbReference>
<dbReference type="Gene3D" id="2.60.120.620">
    <property type="entry name" value="q2cbj1_9rhob like domain"/>
    <property type="match status" value="1"/>
</dbReference>
<reference evidence="3" key="1">
    <citation type="submission" date="2021-02" db="EMBL/GenBank/DDBJ databases">
        <authorList>
            <person name="Dougan E. K."/>
            <person name="Rhodes N."/>
            <person name="Thang M."/>
            <person name="Chan C."/>
        </authorList>
    </citation>
    <scope>NUCLEOTIDE SEQUENCE</scope>
</reference>
<dbReference type="EMBL" id="CAJNNW010015496">
    <property type="protein sequence ID" value="CAE8657793.1"/>
    <property type="molecule type" value="Genomic_DNA"/>
</dbReference>
<dbReference type="PANTHER" id="PTHR10869:SF246">
    <property type="entry name" value="TRANSMEMBRANE PROLYL 4-HYDROXYLASE"/>
    <property type="match status" value="1"/>
</dbReference>
<proteinExistence type="predicted"/>
<name>A0A813IUM0_POLGL</name>
<feature type="non-terminal residue" evidence="3">
    <location>
        <position position="391"/>
    </location>
</feature>
<sequence length="391" mass="42260">MALMAWRALQRGAVARRPAAIAASRFFSEARPALLAAALSLQAASPPTDRPKRALLLRAWRHDLENSEGLQVEELLRAHVQILGQSPTICAAWAEALAASAAPPPSAATSWAQLAEAATMALDADKQQLLHARRRRWLRWLPWVPSAEDEAKQALRSLEDLARLACAFAVAAPKEVALSLAPEFALAASALSAELPPDVHGLECWRRIAWACSSIGFRSPVFGYPPISAAAPASHSAWQALQRRVADADSCTDPRFEVLARTPFPLLRCRDWLSSEDAALLLEAADELSLWEPSMLAAPSSSAAAPVPRTSESAVLAESRGLPIEVSKVVSAIRGRAASEFDLPTSHVEPLQLVRYSSGEFYAPHVDWGKAEDDTLWLAGQRVATALVYLE</sequence>